<keyword evidence="8" id="KW-1185">Reference proteome</keyword>
<dbReference type="InterPro" id="IPR016064">
    <property type="entry name" value="NAD/diacylglycerol_kinase_sf"/>
</dbReference>
<keyword evidence="1" id="KW-0808">Transferase</keyword>
<sequence length="412" mass="43734">MEPTPQQAGAPASPRAALIVNTHSRKGADQFAQAQSLFEAAGLPLAEAHGVRDPSQMRSTVEKALADGAQLVIVGGGDGSISTTIGAMIGSKAIFAPLPLGTANSFARGLGIGPGIEEAVATIAAGHSIWVDLAEIDGNMFANSAGMGMPPMIGDTIPPKVKRWFGRVGYLGWAIYSLIRFRPFRLTLESPDGTEQCWATELRMLNGQYTGGIKVSDEAQLDDGAILIQIVSGKSKWSLARDWYLRLLGLRRREGMACEIKVKQARIDARPCQKVAIDGEVLARTPFDLSIHRRAVQVIAQHPDAAPQGEGLGAALLSAAQSLMPGEPVQGLAGLGNNGPQRPPQSGRKTMDKQKIGEGNYEAAEEFQNEQHEFAKSGKAEQKAREAADALDGPEAEELEKARKASADGRSS</sequence>
<evidence type="ECO:0000256" key="4">
    <source>
        <dbReference type="ARBA" id="ARBA00022840"/>
    </source>
</evidence>
<keyword evidence="2" id="KW-0547">Nucleotide-binding</keyword>
<dbReference type="GO" id="GO:0016301">
    <property type="term" value="F:kinase activity"/>
    <property type="evidence" value="ECO:0007669"/>
    <property type="project" value="UniProtKB-KW"/>
</dbReference>
<evidence type="ECO:0000256" key="5">
    <source>
        <dbReference type="SAM" id="MobiDB-lite"/>
    </source>
</evidence>
<evidence type="ECO:0000256" key="2">
    <source>
        <dbReference type="ARBA" id="ARBA00022741"/>
    </source>
</evidence>
<evidence type="ECO:0000256" key="1">
    <source>
        <dbReference type="ARBA" id="ARBA00022679"/>
    </source>
</evidence>
<keyword evidence="4" id="KW-0067">ATP-binding</keyword>
<protein>
    <submittedName>
        <fullName evidence="7">Diacylglycerol kinase family protein</fullName>
    </submittedName>
</protein>
<dbReference type="Proteomes" id="UP001379235">
    <property type="component" value="Unassembled WGS sequence"/>
</dbReference>
<evidence type="ECO:0000313" key="7">
    <source>
        <dbReference type="EMBL" id="MEJ6010546.1"/>
    </source>
</evidence>
<name>A0ABU8S9B3_9SPHN</name>
<keyword evidence="3 7" id="KW-0418">Kinase</keyword>
<dbReference type="InterPro" id="IPR017438">
    <property type="entry name" value="ATP-NAD_kinase_N"/>
</dbReference>
<organism evidence="7 8">
    <name type="scientific">Novosphingobium aquae</name>
    <dbReference type="NCBI Taxonomy" id="3133435"/>
    <lineage>
        <taxon>Bacteria</taxon>
        <taxon>Pseudomonadati</taxon>
        <taxon>Pseudomonadota</taxon>
        <taxon>Alphaproteobacteria</taxon>
        <taxon>Sphingomonadales</taxon>
        <taxon>Sphingomonadaceae</taxon>
        <taxon>Novosphingobium</taxon>
    </lineage>
</organism>
<feature type="domain" description="DAGKc" evidence="6">
    <location>
        <begin position="11"/>
        <end position="140"/>
    </location>
</feature>
<dbReference type="Gene3D" id="2.60.200.40">
    <property type="match status" value="1"/>
</dbReference>
<dbReference type="Pfam" id="PF19279">
    <property type="entry name" value="YegS_C"/>
    <property type="match status" value="1"/>
</dbReference>
<dbReference type="PANTHER" id="PTHR12358:SF54">
    <property type="entry name" value="SPHINGOSINE KINASE RELATED PROTEIN"/>
    <property type="match status" value="1"/>
</dbReference>
<evidence type="ECO:0000313" key="8">
    <source>
        <dbReference type="Proteomes" id="UP001379235"/>
    </source>
</evidence>
<accession>A0ABU8S9B3</accession>
<dbReference type="PANTHER" id="PTHR12358">
    <property type="entry name" value="SPHINGOSINE KINASE"/>
    <property type="match status" value="1"/>
</dbReference>
<dbReference type="EMBL" id="JBBHJY010000005">
    <property type="protein sequence ID" value="MEJ6010546.1"/>
    <property type="molecule type" value="Genomic_DNA"/>
</dbReference>
<comment type="caution">
    <text evidence="7">The sequence shown here is derived from an EMBL/GenBank/DDBJ whole genome shotgun (WGS) entry which is preliminary data.</text>
</comment>
<dbReference type="InterPro" id="IPR001206">
    <property type="entry name" value="Diacylglycerol_kinase_cat_dom"/>
</dbReference>
<dbReference type="SUPFAM" id="SSF111331">
    <property type="entry name" value="NAD kinase/diacylglycerol kinase-like"/>
    <property type="match status" value="1"/>
</dbReference>
<dbReference type="Gene3D" id="3.40.50.10330">
    <property type="entry name" value="Probable inorganic polyphosphate/atp-NAD kinase, domain 1"/>
    <property type="match status" value="1"/>
</dbReference>
<feature type="region of interest" description="Disordered" evidence="5">
    <location>
        <begin position="327"/>
        <end position="412"/>
    </location>
</feature>
<dbReference type="PROSITE" id="PS50146">
    <property type="entry name" value="DAGK"/>
    <property type="match status" value="1"/>
</dbReference>
<reference evidence="7 8" key="1">
    <citation type="submission" date="2024-03" db="EMBL/GenBank/DDBJ databases">
        <authorList>
            <person name="Jo J.-H."/>
        </authorList>
    </citation>
    <scope>NUCLEOTIDE SEQUENCE [LARGE SCALE GENOMIC DNA]</scope>
    <source>
        <strain evidence="7 8">AS3R-12</strain>
    </source>
</reference>
<dbReference type="InterPro" id="IPR045540">
    <property type="entry name" value="YegS/DAGK_C"/>
</dbReference>
<dbReference type="RefSeq" id="WP_339967256.1">
    <property type="nucleotide sequence ID" value="NZ_JBBHJY010000005.1"/>
</dbReference>
<feature type="compositionally biased region" description="Basic and acidic residues" evidence="5">
    <location>
        <begin position="399"/>
        <end position="412"/>
    </location>
</feature>
<dbReference type="SMART" id="SM00046">
    <property type="entry name" value="DAGKc"/>
    <property type="match status" value="1"/>
</dbReference>
<evidence type="ECO:0000259" key="6">
    <source>
        <dbReference type="PROSITE" id="PS50146"/>
    </source>
</evidence>
<dbReference type="Pfam" id="PF00781">
    <property type="entry name" value="DAGK_cat"/>
    <property type="match status" value="1"/>
</dbReference>
<gene>
    <name evidence="7" type="ORF">WG900_11535</name>
</gene>
<dbReference type="InterPro" id="IPR050187">
    <property type="entry name" value="Lipid_Phosphate_FormReg"/>
</dbReference>
<evidence type="ECO:0000256" key="3">
    <source>
        <dbReference type="ARBA" id="ARBA00022777"/>
    </source>
</evidence>
<feature type="compositionally biased region" description="Basic and acidic residues" evidence="5">
    <location>
        <begin position="369"/>
        <end position="388"/>
    </location>
</feature>
<proteinExistence type="predicted"/>